<evidence type="ECO:0000313" key="4">
    <source>
        <dbReference type="Proteomes" id="UP001285441"/>
    </source>
</evidence>
<protein>
    <recommendedName>
        <fullName evidence="2">Nephrocystin 3-like N-terminal domain-containing protein</fullName>
    </recommendedName>
</protein>
<keyword evidence="4" id="KW-1185">Reference proteome</keyword>
<evidence type="ECO:0000313" key="3">
    <source>
        <dbReference type="EMBL" id="KAK3387691.1"/>
    </source>
</evidence>
<evidence type="ECO:0000256" key="1">
    <source>
        <dbReference type="ARBA" id="ARBA00022737"/>
    </source>
</evidence>
<evidence type="ECO:0000259" key="2">
    <source>
        <dbReference type="Pfam" id="PF24883"/>
    </source>
</evidence>
<accession>A0AAE0NU28</accession>
<dbReference type="Pfam" id="PF24883">
    <property type="entry name" value="NPHP3_N"/>
    <property type="match status" value="1"/>
</dbReference>
<comment type="caution">
    <text evidence="3">The sequence shown here is derived from an EMBL/GenBank/DDBJ whole genome shotgun (WGS) entry which is preliminary data.</text>
</comment>
<name>A0AAE0NU28_9PEZI</name>
<gene>
    <name evidence="3" type="ORF">B0H63DRAFT_163599</name>
</gene>
<reference evidence="3" key="1">
    <citation type="journal article" date="2023" name="Mol. Phylogenet. Evol.">
        <title>Genome-scale phylogeny and comparative genomics of the fungal order Sordariales.</title>
        <authorList>
            <person name="Hensen N."/>
            <person name="Bonometti L."/>
            <person name="Westerberg I."/>
            <person name="Brannstrom I.O."/>
            <person name="Guillou S."/>
            <person name="Cros-Aarteil S."/>
            <person name="Calhoun S."/>
            <person name="Haridas S."/>
            <person name="Kuo A."/>
            <person name="Mondo S."/>
            <person name="Pangilinan J."/>
            <person name="Riley R."/>
            <person name="LaButti K."/>
            <person name="Andreopoulos B."/>
            <person name="Lipzen A."/>
            <person name="Chen C."/>
            <person name="Yan M."/>
            <person name="Daum C."/>
            <person name="Ng V."/>
            <person name="Clum A."/>
            <person name="Steindorff A."/>
            <person name="Ohm R.A."/>
            <person name="Martin F."/>
            <person name="Silar P."/>
            <person name="Natvig D.O."/>
            <person name="Lalanne C."/>
            <person name="Gautier V."/>
            <person name="Ament-Velasquez S.L."/>
            <person name="Kruys A."/>
            <person name="Hutchinson M.I."/>
            <person name="Powell A.J."/>
            <person name="Barry K."/>
            <person name="Miller A.N."/>
            <person name="Grigoriev I.V."/>
            <person name="Debuchy R."/>
            <person name="Gladieux P."/>
            <person name="Hiltunen Thoren M."/>
            <person name="Johannesson H."/>
        </authorList>
    </citation>
    <scope>NUCLEOTIDE SEQUENCE</scope>
    <source>
        <strain evidence="3">CBS 232.78</strain>
    </source>
</reference>
<proteinExistence type="predicted"/>
<dbReference type="InterPro" id="IPR056884">
    <property type="entry name" value="NPHP3-like_N"/>
</dbReference>
<keyword evidence="1" id="KW-0677">Repeat</keyword>
<reference evidence="3" key="2">
    <citation type="submission" date="2023-06" db="EMBL/GenBank/DDBJ databases">
        <authorList>
            <consortium name="Lawrence Berkeley National Laboratory"/>
            <person name="Haridas S."/>
            <person name="Hensen N."/>
            <person name="Bonometti L."/>
            <person name="Westerberg I."/>
            <person name="Brannstrom I.O."/>
            <person name="Guillou S."/>
            <person name="Cros-Aarteil S."/>
            <person name="Calhoun S."/>
            <person name="Kuo A."/>
            <person name="Mondo S."/>
            <person name="Pangilinan J."/>
            <person name="Riley R."/>
            <person name="LaButti K."/>
            <person name="Andreopoulos B."/>
            <person name="Lipzen A."/>
            <person name="Chen C."/>
            <person name="Yanf M."/>
            <person name="Daum C."/>
            <person name="Ng V."/>
            <person name="Clum A."/>
            <person name="Steindorff A."/>
            <person name="Ohm R."/>
            <person name="Martin F."/>
            <person name="Silar P."/>
            <person name="Natvig D."/>
            <person name="Lalanne C."/>
            <person name="Gautier V."/>
            <person name="Ament-velasquez S.L."/>
            <person name="Kruys A."/>
            <person name="Hutchinson M.I."/>
            <person name="Powell A.J."/>
            <person name="Barry K."/>
            <person name="Miller A.N."/>
            <person name="Grigoriev I.V."/>
            <person name="Debuchy R."/>
            <person name="Gladieux P."/>
            <person name="Thoren M.H."/>
            <person name="Johannesson H."/>
        </authorList>
    </citation>
    <scope>NUCLEOTIDE SEQUENCE</scope>
    <source>
        <strain evidence="3">CBS 232.78</strain>
    </source>
</reference>
<dbReference type="Proteomes" id="UP001285441">
    <property type="component" value="Unassembled WGS sequence"/>
</dbReference>
<sequence>MRDEIHNELRQLLWEKDWKLDSSLSADTKAINTKEVARGTRKSLQCEAVSDREKNVARTFERTYEWVFKRDPDQQDGRPMWSSFLAWPEPDSQTPFWITGKPGSGKSTMMKLISKHPSLSLHLSHQGFGCPRRHFLRMDCRLEHAEIVEWSYEDYALSGSKATTRFDSVNMSQALVILPYYPHH</sequence>
<organism evidence="3 4">
    <name type="scientific">Podospora didyma</name>
    <dbReference type="NCBI Taxonomy" id="330526"/>
    <lineage>
        <taxon>Eukaryota</taxon>
        <taxon>Fungi</taxon>
        <taxon>Dikarya</taxon>
        <taxon>Ascomycota</taxon>
        <taxon>Pezizomycotina</taxon>
        <taxon>Sordariomycetes</taxon>
        <taxon>Sordariomycetidae</taxon>
        <taxon>Sordariales</taxon>
        <taxon>Podosporaceae</taxon>
        <taxon>Podospora</taxon>
    </lineage>
</organism>
<dbReference type="InterPro" id="IPR027417">
    <property type="entry name" value="P-loop_NTPase"/>
</dbReference>
<feature type="domain" description="Nephrocystin 3-like N-terminal" evidence="2">
    <location>
        <begin position="82"/>
        <end position="116"/>
    </location>
</feature>
<dbReference type="AlphaFoldDB" id="A0AAE0NU28"/>
<dbReference type="SUPFAM" id="SSF52540">
    <property type="entry name" value="P-loop containing nucleoside triphosphate hydrolases"/>
    <property type="match status" value="1"/>
</dbReference>
<dbReference type="EMBL" id="JAULSW010000003">
    <property type="protein sequence ID" value="KAK3387691.1"/>
    <property type="molecule type" value="Genomic_DNA"/>
</dbReference>